<keyword evidence="11" id="KW-1185">Reference proteome</keyword>
<sequence>MTVLDDCSTNLVANEPGGSVPSAFRSPRRAVRRLVACLAAGALATSVAQAATGVTAAETDAAFAAQLVRVQTSTAADKDRLGALGLDLTEHAGPTYVEAVLHTAADRDRLTRNGFTWTVRIPDIGKRQLEINKIDKAYAAATAASPLPSGRDTYRTLNDYNRDMAALAADHPKLVKSITLNHPSLEGRDVKGVEISDNVASTTDGKPVFLMLGVHHAREWPSGELSMEFAVDLVKNFGSDSRITGLLKKTRVIVVPVVNVDGFHQSRTWGDLVDTREVDNGGTVTVLANPGNAYKRKNCRLVDGTTPPPDQCYAPYNRYLGVDVNRNYGGLWGGAGAGTSPADETYRGAGPFSEPETQNIRELVSSRHVTTLITNHTFSNLVLRPPGVRKTGETVDEAAMKDLGGRMAAQNGYQNLHGYELYDTTGTTEDWSYGATGGFGYTFEIGPDEFHPPFSETVAEYVGAGDHAGKGNREAFLIALENAANSQTHSLVSGKAPAGAVLRLKKQFATKTSQEEQPGRPKVILDTLESTLVVPGGGKYTWHVNPSTRPEVMQHRLKVLDQDPSREESTTVTTAGWQPQNKVQREFTVTEQGIGALKVNLDWPTPDDVDLNVYLKQADGTLKQVGSSGNFINEKEEALIDNPAPGTYVMEAVNFASVTSEVTFKAGLYGTDEQVFGDGLVESYTLTCEKPDGAVLQKTTITVDRGKTQRLDLTECTKAFRP</sequence>
<keyword evidence="6" id="KW-0482">Metalloprotease</keyword>
<dbReference type="EMBL" id="JABVEC010000020">
    <property type="protein sequence ID" value="MBC6468643.1"/>
    <property type="molecule type" value="Genomic_DNA"/>
</dbReference>
<dbReference type="PANTHER" id="PTHR11705:SF143">
    <property type="entry name" value="SLL0236 PROTEIN"/>
    <property type="match status" value="1"/>
</dbReference>
<keyword evidence="4" id="KW-0378">Hydrolase</keyword>
<feature type="domain" description="Peptidase M14" evidence="9">
    <location>
        <begin position="153"/>
        <end position="468"/>
    </location>
</feature>
<feature type="active site" description="Proton donor/acceptor" evidence="7">
    <location>
        <position position="444"/>
    </location>
</feature>
<dbReference type="Pfam" id="PF00246">
    <property type="entry name" value="Peptidase_M14"/>
    <property type="match status" value="1"/>
</dbReference>
<evidence type="ECO:0000256" key="6">
    <source>
        <dbReference type="ARBA" id="ARBA00023049"/>
    </source>
</evidence>
<evidence type="ECO:0000256" key="7">
    <source>
        <dbReference type="PROSITE-ProRule" id="PRU01379"/>
    </source>
</evidence>
<dbReference type="SUPFAM" id="SSF53187">
    <property type="entry name" value="Zn-dependent exopeptidases"/>
    <property type="match status" value="1"/>
</dbReference>
<dbReference type="Proteomes" id="UP000805614">
    <property type="component" value="Unassembled WGS sequence"/>
</dbReference>
<keyword evidence="8" id="KW-0732">Signal</keyword>
<evidence type="ECO:0000256" key="2">
    <source>
        <dbReference type="ARBA" id="ARBA00005988"/>
    </source>
</evidence>
<keyword evidence="10" id="KW-0121">Carboxypeptidase</keyword>
<evidence type="ECO:0000259" key="9">
    <source>
        <dbReference type="PROSITE" id="PS52035"/>
    </source>
</evidence>
<dbReference type="Gene3D" id="2.60.120.380">
    <property type="match status" value="1"/>
</dbReference>
<evidence type="ECO:0000256" key="4">
    <source>
        <dbReference type="ARBA" id="ARBA00022801"/>
    </source>
</evidence>
<dbReference type="SMART" id="SM00631">
    <property type="entry name" value="Zn_pept"/>
    <property type="match status" value="1"/>
</dbReference>
<evidence type="ECO:0000256" key="8">
    <source>
        <dbReference type="SAM" id="SignalP"/>
    </source>
</evidence>
<proteinExistence type="inferred from homology"/>
<name>A0ABR7LW40_9ACTN</name>
<dbReference type="GO" id="GO:0004180">
    <property type="term" value="F:carboxypeptidase activity"/>
    <property type="evidence" value="ECO:0007669"/>
    <property type="project" value="UniProtKB-KW"/>
</dbReference>
<dbReference type="PANTHER" id="PTHR11705">
    <property type="entry name" value="PROTEASE FAMILY M14 CARBOXYPEPTIDASE A,B"/>
    <property type="match status" value="1"/>
</dbReference>
<feature type="signal peptide" evidence="8">
    <location>
        <begin position="1"/>
        <end position="50"/>
    </location>
</feature>
<keyword evidence="3" id="KW-0645">Protease</keyword>
<evidence type="ECO:0000256" key="1">
    <source>
        <dbReference type="ARBA" id="ARBA00001947"/>
    </source>
</evidence>
<evidence type="ECO:0000313" key="10">
    <source>
        <dbReference type="EMBL" id="MBC6468643.1"/>
    </source>
</evidence>
<gene>
    <name evidence="10" type="ORF">HKK74_24555</name>
</gene>
<keyword evidence="5" id="KW-0862">Zinc</keyword>
<evidence type="ECO:0000313" key="11">
    <source>
        <dbReference type="Proteomes" id="UP000805614"/>
    </source>
</evidence>
<protein>
    <submittedName>
        <fullName evidence="10">Carboxypeptidase</fullName>
    </submittedName>
</protein>
<comment type="similarity">
    <text evidence="2 7">Belongs to the peptidase M14 family.</text>
</comment>
<dbReference type="PROSITE" id="PS52035">
    <property type="entry name" value="PEPTIDASE_M14"/>
    <property type="match status" value="1"/>
</dbReference>
<reference evidence="10 11" key="1">
    <citation type="submission" date="2020-06" db="EMBL/GenBank/DDBJ databases">
        <title>Actinomadura xiongansis sp. nov., isolated from soil of Baiyangdian.</title>
        <authorList>
            <person name="Zhang X."/>
        </authorList>
    </citation>
    <scope>NUCLEOTIDE SEQUENCE [LARGE SCALE GENOMIC DNA]</scope>
    <source>
        <strain evidence="10 11">HBUM206468</strain>
    </source>
</reference>
<evidence type="ECO:0000256" key="5">
    <source>
        <dbReference type="ARBA" id="ARBA00022833"/>
    </source>
</evidence>
<dbReference type="InterPro" id="IPR000834">
    <property type="entry name" value="Peptidase_M14"/>
</dbReference>
<comment type="cofactor">
    <cofactor evidence="1">
        <name>Zn(2+)</name>
        <dbReference type="ChEBI" id="CHEBI:29105"/>
    </cofactor>
</comment>
<feature type="chain" id="PRO_5046388012" evidence="8">
    <location>
        <begin position="51"/>
        <end position="722"/>
    </location>
</feature>
<organism evidence="10 11">
    <name type="scientific">Actinomadura alba</name>
    <dbReference type="NCBI Taxonomy" id="406431"/>
    <lineage>
        <taxon>Bacteria</taxon>
        <taxon>Bacillati</taxon>
        <taxon>Actinomycetota</taxon>
        <taxon>Actinomycetes</taxon>
        <taxon>Streptosporangiales</taxon>
        <taxon>Thermomonosporaceae</taxon>
        <taxon>Actinomadura</taxon>
    </lineage>
</organism>
<dbReference type="Gene3D" id="3.40.630.10">
    <property type="entry name" value="Zn peptidases"/>
    <property type="match status" value="1"/>
</dbReference>
<evidence type="ECO:0000256" key="3">
    <source>
        <dbReference type="ARBA" id="ARBA00022670"/>
    </source>
</evidence>
<accession>A0ABR7LW40</accession>
<comment type="caution">
    <text evidence="10">The sequence shown here is derived from an EMBL/GenBank/DDBJ whole genome shotgun (WGS) entry which is preliminary data.</text>
</comment>